<dbReference type="HOGENOM" id="CLU_2568237_0_0_7"/>
<accession>B8J3Q2</accession>
<dbReference type="AlphaFoldDB" id="B8J3Q2"/>
<evidence type="ECO:0000313" key="1">
    <source>
        <dbReference type="EMBL" id="ACL48287.1"/>
    </source>
</evidence>
<name>B8J3Q2_DESDA</name>
<protein>
    <submittedName>
        <fullName evidence="1">Uncharacterized protein</fullName>
    </submittedName>
</protein>
<dbReference type="KEGG" id="dds:Ddes_0374"/>
<dbReference type="STRING" id="525146.Ddes_0374"/>
<organism evidence="1">
    <name type="scientific">Desulfovibrio desulfuricans (strain ATCC 27774 / DSM 6949 / MB)</name>
    <dbReference type="NCBI Taxonomy" id="525146"/>
    <lineage>
        <taxon>Bacteria</taxon>
        <taxon>Pseudomonadati</taxon>
        <taxon>Thermodesulfobacteriota</taxon>
        <taxon>Desulfovibrionia</taxon>
        <taxon>Desulfovibrionales</taxon>
        <taxon>Desulfovibrionaceae</taxon>
        <taxon>Desulfovibrio</taxon>
    </lineage>
</organism>
<gene>
    <name evidence="1" type="ordered locus">Ddes_0374</name>
</gene>
<reference evidence="1" key="1">
    <citation type="submission" date="2009-01" db="EMBL/GenBank/DDBJ databases">
        <title>Complete sequence of Desulfovibrio desulfuricans subsp. desulfuricans str. ATCC 27774.</title>
        <authorList>
            <consortium name="US DOE Joint Genome Institute"/>
            <person name="Lucas S."/>
            <person name="Copeland A."/>
            <person name="Lapidus A."/>
            <person name="Glavina del Rio T."/>
            <person name="Tice H."/>
            <person name="Bruce D."/>
            <person name="Goodwin L."/>
            <person name="Pitluck S."/>
            <person name="Sims D."/>
            <person name="Lu M."/>
            <person name="Kiss H."/>
            <person name="Meineke L."/>
            <person name="Brettin T."/>
            <person name="Detter J.C."/>
            <person name="Han C."/>
            <person name="Larimer F."/>
            <person name="Land M."/>
            <person name="Hauser L."/>
            <person name="Kyrpides N."/>
            <person name="Ovchinnikova G."/>
            <person name="Hazen T.C."/>
        </authorList>
    </citation>
    <scope>NUCLEOTIDE SEQUENCE [LARGE SCALE GENOMIC DNA]</scope>
    <source>
        <strain evidence="1">ATCC 27774</strain>
    </source>
</reference>
<proteinExistence type="predicted"/>
<sequence>MPGVSSVTAHASHLHIRHQVYFFEEAPSARAGAPLTGRALLQPLRQEAVHDEGRAGCLRGQGLEPASSSFETACAFKVNLF</sequence>
<dbReference type="EMBL" id="CP001358">
    <property type="protein sequence ID" value="ACL48287.1"/>
    <property type="molecule type" value="Genomic_DNA"/>
</dbReference>